<dbReference type="InterPro" id="IPR002575">
    <property type="entry name" value="Aminoglycoside_PTrfase"/>
</dbReference>
<dbReference type="Gene3D" id="3.90.1200.10">
    <property type="match status" value="1"/>
</dbReference>
<keyword evidence="3" id="KW-1185">Reference proteome</keyword>
<organism evidence="2 3">
    <name type="scientific">Ureibacillus manganicus DSM 26584</name>
    <dbReference type="NCBI Taxonomy" id="1384049"/>
    <lineage>
        <taxon>Bacteria</taxon>
        <taxon>Bacillati</taxon>
        <taxon>Bacillota</taxon>
        <taxon>Bacilli</taxon>
        <taxon>Bacillales</taxon>
        <taxon>Caryophanaceae</taxon>
        <taxon>Ureibacillus</taxon>
    </lineage>
</organism>
<proteinExistence type="predicted"/>
<dbReference type="eggNOG" id="COG3173">
    <property type="taxonomic scope" value="Bacteria"/>
</dbReference>
<dbReference type="InterPro" id="IPR011009">
    <property type="entry name" value="Kinase-like_dom_sf"/>
</dbReference>
<dbReference type="AlphaFoldDB" id="A0A0A3IR01"/>
<dbReference type="Gene3D" id="3.30.200.20">
    <property type="entry name" value="Phosphorylase Kinase, domain 1"/>
    <property type="match status" value="1"/>
</dbReference>
<evidence type="ECO:0000313" key="3">
    <source>
        <dbReference type="Proteomes" id="UP000030416"/>
    </source>
</evidence>
<sequence length="255" mass="29522">METNLRNRLSEIIGEIKEISLLEEQGCTSEVRKIITKGETYLLKSSFNERYREWLKQESEVLKKLKNENIIPVPKYYGYIEDHESNHVIMSFENGISLTSSLKKANTIEKKKSLIQSFGQLLHQLHETKLIHELSTSDDWLEYQLNKAQQHLEIGNVDGTLELLTKLKATVPNPVKQTMIHGDCTTDNVLVIDGIASMFIDVSAMTVGDPRYDISLAIRKFKDNEEFIKAFYTGYTRYKVTTEEHKFNEGLYEFF</sequence>
<dbReference type="EMBL" id="JPVN01000020">
    <property type="protein sequence ID" value="KGR77252.1"/>
    <property type="molecule type" value="Genomic_DNA"/>
</dbReference>
<dbReference type="InterPro" id="IPR051678">
    <property type="entry name" value="AGP_Transferase"/>
</dbReference>
<dbReference type="Pfam" id="PF01636">
    <property type="entry name" value="APH"/>
    <property type="match status" value="1"/>
</dbReference>
<gene>
    <name evidence="2" type="ORF">CD29_15420</name>
</gene>
<name>A0A0A3IR01_9BACL</name>
<feature type="domain" description="Aminoglycoside phosphotransferase" evidence="1">
    <location>
        <begin position="29"/>
        <end position="236"/>
    </location>
</feature>
<dbReference type="SUPFAM" id="SSF56112">
    <property type="entry name" value="Protein kinase-like (PK-like)"/>
    <property type="match status" value="1"/>
</dbReference>
<dbReference type="STRING" id="1384049.CD29_15420"/>
<dbReference type="Proteomes" id="UP000030416">
    <property type="component" value="Unassembled WGS sequence"/>
</dbReference>
<dbReference type="PANTHER" id="PTHR21310">
    <property type="entry name" value="AMINOGLYCOSIDE PHOSPHOTRANSFERASE-RELATED-RELATED"/>
    <property type="match status" value="1"/>
</dbReference>
<reference evidence="2 3" key="1">
    <citation type="submission" date="2014-02" db="EMBL/GenBank/DDBJ databases">
        <title>Draft genome sequence of Lysinibacillus manganicus DSM 26584T.</title>
        <authorList>
            <person name="Zhang F."/>
            <person name="Wang G."/>
            <person name="Zhang L."/>
        </authorList>
    </citation>
    <scope>NUCLEOTIDE SEQUENCE [LARGE SCALE GENOMIC DNA]</scope>
    <source>
        <strain evidence="2 3">DSM 26584</strain>
    </source>
</reference>
<dbReference type="RefSeq" id="WP_036188505.1">
    <property type="nucleotide sequence ID" value="NZ_AVDA01000020.1"/>
</dbReference>
<evidence type="ECO:0000259" key="1">
    <source>
        <dbReference type="Pfam" id="PF01636"/>
    </source>
</evidence>
<comment type="caution">
    <text evidence="2">The sequence shown here is derived from an EMBL/GenBank/DDBJ whole genome shotgun (WGS) entry which is preliminary data.</text>
</comment>
<evidence type="ECO:0000313" key="2">
    <source>
        <dbReference type="EMBL" id="KGR77252.1"/>
    </source>
</evidence>
<protein>
    <submittedName>
        <fullName evidence="2">Amino acid transporter</fullName>
    </submittedName>
</protein>
<accession>A0A0A3IR01</accession>
<dbReference type="OrthoDB" id="9812495at2"/>